<accession>A0A3Q0T3V1</accession>
<dbReference type="GeneTree" id="ENSGT00940000176911"/>
<sequence length="125" mass="13237">MGAFAAGSLVCALSPTEKALLEITNASPFSPLSPLSPRVPLPSSPLFPLRPIGPCTPWGPIFPGRPLSPLSPLFPLSPAGPVSPVNDEHTINLTITVDIFIVQFKHIKLHCIKVCTNSGCDSICR</sequence>
<evidence type="ECO:0000313" key="2">
    <source>
        <dbReference type="Proteomes" id="UP000261340"/>
    </source>
</evidence>
<dbReference type="OMA" id="WTPWGPI"/>
<dbReference type="STRING" id="61819.ENSACIP00000028699"/>
<reference evidence="1" key="1">
    <citation type="submission" date="2025-08" db="UniProtKB">
        <authorList>
            <consortium name="Ensembl"/>
        </authorList>
    </citation>
    <scope>IDENTIFICATION</scope>
</reference>
<keyword evidence="2" id="KW-1185">Reference proteome</keyword>
<protein>
    <submittedName>
        <fullName evidence="1">Uncharacterized protein</fullName>
    </submittedName>
</protein>
<organism evidence="1 2">
    <name type="scientific">Amphilophus citrinellus</name>
    <name type="common">Midas cichlid</name>
    <name type="synonym">Cichlasoma citrinellum</name>
    <dbReference type="NCBI Taxonomy" id="61819"/>
    <lineage>
        <taxon>Eukaryota</taxon>
        <taxon>Metazoa</taxon>
        <taxon>Chordata</taxon>
        <taxon>Craniata</taxon>
        <taxon>Vertebrata</taxon>
        <taxon>Euteleostomi</taxon>
        <taxon>Actinopterygii</taxon>
        <taxon>Neopterygii</taxon>
        <taxon>Teleostei</taxon>
        <taxon>Neoteleostei</taxon>
        <taxon>Acanthomorphata</taxon>
        <taxon>Ovalentaria</taxon>
        <taxon>Cichlomorphae</taxon>
        <taxon>Cichliformes</taxon>
        <taxon>Cichlidae</taxon>
        <taxon>New World cichlids</taxon>
        <taxon>Cichlasomatinae</taxon>
        <taxon>Heroini</taxon>
        <taxon>Amphilophus</taxon>
    </lineage>
</organism>
<proteinExistence type="predicted"/>
<reference evidence="1" key="2">
    <citation type="submission" date="2025-09" db="UniProtKB">
        <authorList>
            <consortium name="Ensembl"/>
        </authorList>
    </citation>
    <scope>IDENTIFICATION</scope>
</reference>
<dbReference type="AlphaFoldDB" id="A0A3Q0T3V1"/>
<dbReference type="Proteomes" id="UP000261340">
    <property type="component" value="Unplaced"/>
</dbReference>
<evidence type="ECO:0000313" key="1">
    <source>
        <dbReference type="Ensembl" id="ENSACIP00000028699.1"/>
    </source>
</evidence>
<dbReference type="Ensembl" id="ENSACIT00000029459.1">
    <property type="protein sequence ID" value="ENSACIP00000028699.1"/>
    <property type="gene ID" value="ENSACIG00000022230.1"/>
</dbReference>
<name>A0A3Q0T3V1_AMPCI</name>